<comment type="caution">
    <text evidence="2">The sequence shown here is derived from an EMBL/GenBank/DDBJ whole genome shotgun (WGS) entry which is preliminary data.</text>
</comment>
<dbReference type="InterPro" id="IPR003615">
    <property type="entry name" value="HNH_nuc"/>
</dbReference>
<sequence length="273" mass="30388">MKRIEERLRRAWDILVSRAVKHKDSLQAAKVGYEDFVRAVEGKTDDENVSGRTSGNYLHPIQRICADSDLPPLTGLVVQERKDHKTGEYKKLKPSSGFAGSGLQTYAEEMSSVLRHDWKAEGNPFLGADGKAVDEGKVLKGIATGASIFTYVKNRGYAQTLFRDGLLKAYSSKCAVCGIAFEEILDAAHIKPWSVCEGEEGGTLSNGILLCKNHHRSFDRGLWWLSDDFTIEAKIEFKASSIGKRTITIWTPDDKAISPDPLFLQYHRANKPD</sequence>
<dbReference type="EMBL" id="VOXD01000070">
    <property type="protein sequence ID" value="TXF82283.1"/>
    <property type="molecule type" value="Genomic_DNA"/>
</dbReference>
<organism evidence="2 3">
    <name type="scientific">Neolewinella aurantiaca</name>
    <dbReference type="NCBI Taxonomy" id="2602767"/>
    <lineage>
        <taxon>Bacteria</taxon>
        <taxon>Pseudomonadati</taxon>
        <taxon>Bacteroidota</taxon>
        <taxon>Saprospiria</taxon>
        <taxon>Saprospirales</taxon>
        <taxon>Lewinellaceae</taxon>
        <taxon>Neolewinella</taxon>
    </lineage>
</organism>
<evidence type="ECO:0000259" key="1">
    <source>
        <dbReference type="Pfam" id="PF13391"/>
    </source>
</evidence>
<accession>A0A5C7F3N4</accession>
<proteinExistence type="predicted"/>
<name>A0A5C7F3N4_9BACT</name>
<protein>
    <recommendedName>
        <fullName evidence="1">HNH nuclease domain-containing protein</fullName>
    </recommendedName>
</protein>
<dbReference type="OrthoDB" id="67788at2"/>
<feature type="domain" description="HNH nuclease" evidence="1">
    <location>
        <begin position="174"/>
        <end position="223"/>
    </location>
</feature>
<dbReference type="AlphaFoldDB" id="A0A5C7F3N4"/>
<dbReference type="Pfam" id="PF13391">
    <property type="entry name" value="HNH_2"/>
    <property type="match status" value="1"/>
</dbReference>
<dbReference type="CDD" id="cd00085">
    <property type="entry name" value="HNHc"/>
    <property type="match status" value="1"/>
</dbReference>
<dbReference type="RefSeq" id="WP_147932907.1">
    <property type="nucleotide sequence ID" value="NZ_VOXD01000070.1"/>
</dbReference>
<gene>
    <name evidence="2" type="ORF">FUA23_21850</name>
</gene>
<dbReference type="Proteomes" id="UP000321907">
    <property type="component" value="Unassembled WGS sequence"/>
</dbReference>
<reference evidence="2 3" key="1">
    <citation type="submission" date="2019-08" db="EMBL/GenBank/DDBJ databases">
        <title>Lewinella sp. strain SSH13 Genome sequencing and assembly.</title>
        <authorList>
            <person name="Kim I."/>
        </authorList>
    </citation>
    <scope>NUCLEOTIDE SEQUENCE [LARGE SCALE GENOMIC DNA]</scope>
    <source>
        <strain evidence="2 3">SSH13</strain>
    </source>
</reference>
<evidence type="ECO:0000313" key="2">
    <source>
        <dbReference type="EMBL" id="TXF82283.1"/>
    </source>
</evidence>
<keyword evidence="3" id="KW-1185">Reference proteome</keyword>
<evidence type="ECO:0000313" key="3">
    <source>
        <dbReference type="Proteomes" id="UP000321907"/>
    </source>
</evidence>